<comment type="caution">
    <text evidence="2">The sequence shown here is derived from an EMBL/GenBank/DDBJ whole genome shotgun (WGS) entry which is preliminary data.</text>
</comment>
<reference evidence="2 3" key="1">
    <citation type="journal article" date="2019" name="Commun. Biol.">
        <title>The bagworm genome reveals a unique fibroin gene that provides high tensile strength.</title>
        <authorList>
            <person name="Kono N."/>
            <person name="Nakamura H."/>
            <person name="Ohtoshi R."/>
            <person name="Tomita M."/>
            <person name="Numata K."/>
            <person name="Arakawa K."/>
        </authorList>
    </citation>
    <scope>NUCLEOTIDE SEQUENCE [LARGE SCALE GENOMIC DNA]</scope>
</reference>
<evidence type="ECO:0000256" key="1">
    <source>
        <dbReference type="SAM" id="MobiDB-lite"/>
    </source>
</evidence>
<dbReference type="Proteomes" id="UP000299102">
    <property type="component" value="Unassembled WGS sequence"/>
</dbReference>
<dbReference type="AlphaFoldDB" id="A0A4C1V3R7"/>
<accession>A0A4C1V3R7</accession>
<protein>
    <submittedName>
        <fullName evidence="2">Uncharacterized protein</fullName>
    </submittedName>
</protein>
<organism evidence="2 3">
    <name type="scientific">Eumeta variegata</name>
    <name type="common">Bagworm moth</name>
    <name type="synonym">Eumeta japonica</name>
    <dbReference type="NCBI Taxonomy" id="151549"/>
    <lineage>
        <taxon>Eukaryota</taxon>
        <taxon>Metazoa</taxon>
        <taxon>Ecdysozoa</taxon>
        <taxon>Arthropoda</taxon>
        <taxon>Hexapoda</taxon>
        <taxon>Insecta</taxon>
        <taxon>Pterygota</taxon>
        <taxon>Neoptera</taxon>
        <taxon>Endopterygota</taxon>
        <taxon>Lepidoptera</taxon>
        <taxon>Glossata</taxon>
        <taxon>Ditrysia</taxon>
        <taxon>Tineoidea</taxon>
        <taxon>Psychidae</taxon>
        <taxon>Oiketicinae</taxon>
        <taxon>Eumeta</taxon>
    </lineage>
</organism>
<name>A0A4C1V3R7_EUMVA</name>
<proteinExistence type="predicted"/>
<evidence type="ECO:0000313" key="3">
    <source>
        <dbReference type="Proteomes" id="UP000299102"/>
    </source>
</evidence>
<evidence type="ECO:0000313" key="2">
    <source>
        <dbReference type="EMBL" id="GBP33448.1"/>
    </source>
</evidence>
<keyword evidence="3" id="KW-1185">Reference proteome</keyword>
<sequence>MTDMRASSTTHPRRSPFGDLLTTESEPRRYGGGGRPALIAAARRGKGAAAHRLARCRGPVRVTGAALRLMNEWPAESTAV</sequence>
<gene>
    <name evidence="2" type="ORF">EVAR_23851_1</name>
</gene>
<feature type="compositionally biased region" description="Polar residues" evidence="1">
    <location>
        <begin position="1"/>
        <end position="10"/>
    </location>
</feature>
<dbReference type="EMBL" id="BGZK01000274">
    <property type="protein sequence ID" value="GBP33448.1"/>
    <property type="molecule type" value="Genomic_DNA"/>
</dbReference>
<feature type="region of interest" description="Disordered" evidence="1">
    <location>
        <begin position="1"/>
        <end position="35"/>
    </location>
</feature>